<evidence type="ECO:0000256" key="1">
    <source>
        <dbReference type="ARBA" id="ARBA00004141"/>
    </source>
</evidence>
<dbReference type="PANTHER" id="PTHR43701">
    <property type="entry name" value="MEMBRANE TRANSPORTER PROTEIN MJ0441-RELATED"/>
    <property type="match status" value="1"/>
</dbReference>
<keyword evidence="3 5" id="KW-1133">Transmembrane helix</keyword>
<dbReference type="EMBL" id="CAFAAA010000065">
    <property type="protein sequence ID" value="CAB4789110.1"/>
    <property type="molecule type" value="Genomic_DNA"/>
</dbReference>
<feature type="transmembrane region" description="Helical" evidence="5">
    <location>
        <begin position="203"/>
        <end position="225"/>
    </location>
</feature>
<gene>
    <name evidence="6" type="ORF">UFOPK2942_01267</name>
</gene>
<feature type="transmembrane region" description="Helical" evidence="5">
    <location>
        <begin position="31"/>
        <end position="59"/>
    </location>
</feature>
<sequence>MNWIFFAIAGSIAQLIDGTLGMGFGLTSSTLLLTLGASAAVASAAVHAAEIGTTLVSGASHWQAENIDKDVLIRLAIPGGIGALLGATFLSSIDLSASKIFISTLLLFLGFLLLYRNLFQTPNPQIAESASNLRFLTFLGFSGGFVDAAGGGGWGPVVTPTLMTATNMTPRKIIGTVSAAEFIVAVSASLGFLLNIHKLDIDWAVVGGLAIGGSLMAPIAARIVSKLPRRQLALLVGVAVILINGYRIISG</sequence>
<keyword evidence="2 5" id="KW-0812">Transmembrane</keyword>
<proteinExistence type="predicted"/>
<reference evidence="6" key="1">
    <citation type="submission" date="2020-05" db="EMBL/GenBank/DDBJ databases">
        <authorList>
            <person name="Chiriac C."/>
            <person name="Salcher M."/>
            <person name="Ghai R."/>
            <person name="Kavagutti S V."/>
        </authorList>
    </citation>
    <scope>NUCLEOTIDE SEQUENCE</scope>
</reference>
<dbReference type="GO" id="GO:0016020">
    <property type="term" value="C:membrane"/>
    <property type="evidence" value="ECO:0007669"/>
    <property type="project" value="UniProtKB-SubCell"/>
</dbReference>
<dbReference type="InterPro" id="IPR002781">
    <property type="entry name" value="TM_pro_TauE-like"/>
</dbReference>
<evidence type="ECO:0000256" key="3">
    <source>
        <dbReference type="ARBA" id="ARBA00022989"/>
    </source>
</evidence>
<feature type="transmembrane region" description="Helical" evidence="5">
    <location>
        <begin position="96"/>
        <end position="115"/>
    </location>
</feature>
<dbReference type="Pfam" id="PF01925">
    <property type="entry name" value="TauE"/>
    <property type="match status" value="1"/>
</dbReference>
<feature type="transmembrane region" description="Helical" evidence="5">
    <location>
        <begin position="232"/>
        <end position="249"/>
    </location>
</feature>
<feature type="transmembrane region" description="Helical" evidence="5">
    <location>
        <begin position="71"/>
        <end position="90"/>
    </location>
</feature>
<feature type="transmembrane region" description="Helical" evidence="5">
    <location>
        <begin position="173"/>
        <end position="197"/>
    </location>
</feature>
<evidence type="ECO:0000256" key="4">
    <source>
        <dbReference type="ARBA" id="ARBA00023136"/>
    </source>
</evidence>
<dbReference type="AlphaFoldDB" id="A0A6J6WVV9"/>
<organism evidence="6">
    <name type="scientific">freshwater metagenome</name>
    <dbReference type="NCBI Taxonomy" id="449393"/>
    <lineage>
        <taxon>unclassified sequences</taxon>
        <taxon>metagenomes</taxon>
        <taxon>ecological metagenomes</taxon>
    </lineage>
</organism>
<evidence type="ECO:0000313" key="6">
    <source>
        <dbReference type="EMBL" id="CAB4789110.1"/>
    </source>
</evidence>
<dbReference type="InterPro" id="IPR051598">
    <property type="entry name" value="TSUP/Inactive_protease-like"/>
</dbReference>
<evidence type="ECO:0000256" key="5">
    <source>
        <dbReference type="SAM" id="Phobius"/>
    </source>
</evidence>
<dbReference type="PANTHER" id="PTHR43701:SF12">
    <property type="entry name" value="MEMBRANE TRANSPORTER PROTEIN YTNM-RELATED"/>
    <property type="match status" value="1"/>
</dbReference>
<comment type="subcellular location">
    <subcellularLocation>
        <location evidence="1">Membrane</location>
        <topology evidence="1">Multi-pass membrane protein</topology>
    </subcellularLocation>
</comment>
<name>A0A6J6WVV9_9ZZZZ</name>
<protein>
    <submittedName>
        <fullName evidence="6">Unannotated protein</fullName>
    </submittedName>
</protein>
<accession>A0A6J6WVV9</accession>
<evidence type="ECO:0000256" key="2">
    <source>
        <dbReference type="ARBA" id="ARBA00022692"/>
    </source>
</evidence>
<keyword evidence="4 5" id="KW-0472">Membrane</keyword>